<reference evidence="1" key="1">
    <citation type="submission" date="2018-09" db="EMBL/GenBank/DDBJ databases">
        <title>Murine metabolic-syndrome-specific gut microbial biobank.</title>
        <authorList>
            <person name="Liu C."/>
        </authorList>
    </citation>
    <scope>NUCLEOTIDE SEQUENCE</scope>
    <source>
        <strain evidence="1">D42-62</strain>
    </source>
</reference>
<evidence type="ECO:0000313" key="1">
    <source>
        <dbReference type="EMBL" id="NBJ92103.1"/>
    </source>
</evidence>
<dbReference type="EMBL" id="QZDT01000006">
    <property type="protein sequence ID" value="NBJ92103.1"/>
    <property type="molecule type" value="Genomic_DNA"/>
</dbReference>
<keyword evidence="2" id="KW-1185">Reference proteome</keyword>
<sequence length="104" mass="12060">MMVHKGLLSKETAEEIFNIESVYLDRGNVIPCYRVAEMFGDWIKEYARTRLKDGNDCNAWGDCHERPMIYYLSKSGFMKVVAERNYLLMANEIKEKGISGELVE</sequence>
<dbReference type="AlphaFoldDB" id="A0A9X5BE45"/>
<comment type="caution">
    <text evidence="1">The sequence shown here is derived from an EMBL/GenBank/DDBJ whole genome shotgun (WGS) entry which is preliminary data.</text>
</comment>
<organism evidence="1 2">
    <name type="scientific">Parablautia muri</name>
    <dbReference type="NCBI Taxonomy" id="2320879"/>
    <lineage>
        <taxon>Bacteria</taxon>
        <taxon>Bacillati</taxon>
        <taxon>Bacillota</taxon>
        <taxon>Clostridia</taxon>
        <taxon>Lachnospirales</taxon>
        <taxon>Lachnospiraceae</taxon>
        <taxon>Parablautia</taxon>
    </lineage>
</organism>
<evidence type="ECO:0000313" key="2">
    <source>
        <dbReference type="Proteomes" id="UP001154420"/>
    </source>
</evidence>
<gene>
    <name evidence="1" type="ORF">D5281_05745</name>
</gene>
<name>A0A9X5BE45_9FIRM</name>
<protein>
    <submittedName>
        <fullName evidence="1">Uncharacterized protein</fullName>
    </submittedName>
</protein>
<accession>A0A9X5BE45</accession>
<dbReference type="OrthoDB" id="9815642at2"/>
<dbReference type="RefSeq" id="WP_160559177.1">
    <property type="nucleotide sequence ID" value="NZ_QZDT01000006.1"/>
</dbReference>
<proteinExistence type="predicted"/>
<dbReference type="Proteomes" id="UP001154420">
    <property type="component" value="Unassembled WGS sequence"/>
</dbReference>